<sequence length="1115" mass="127173">MNKSDIYDGIFHPEADIIFDSSESYMKWYEKHKKTDNGPWIGLLIHQNNWLKDNILVEKVLIEEFERAGINVIPAFSYSTFESKKGIKDFNSVIKDYFSIEGRLVIDGLVNFQMLTAIGNGKSGSSFHNGVEIFKQMDIPVFRPVTSYFQSQKEWRENKRGLSCEISWAFTTSEMMGMIEPIIVGCRNDVGFTEPIMERINRFVKRVSKWLELRQLKNSEKKLVLMIHSAPCSGVEATVGIGVGLDVFESVVKILKELKNNGYRVGKIPDTGQELYEIIMKRKAYQDFRWTTVESIVDAGGAIYCMPMEGKQGYMQFYDRFDEKMKQKLEETWGTVPGEGMVLNGEIIISGLAFENVAIMLQPKRGCYGSKCTGEVCKILHDPQCPPPHQYIATYRYIEEIMKANAVIHVGTGGSLEYLPGKANALSSDCWPDLVLGNLPNIYIYNAGIGVEGTGAKRRSSAIILDYMPSSLAVDMDKIKLAKLIGEYLEAEEVNNDQADLMKKEIENMAQAIPKAKEIINSEQNFLDGAKKLKGLLVQSVNNNREQKLHIFGEVPMIKEAAAYIKESIDGSSKNASKMRKVCKDEYEYNVLMMELIYQCIEGNEIDSPYINQIPTEVLDDIKIEIFETYESLKQVKNEIKSIIRALDGKFVEPGLSGIPGDDLRCILPTGRNFYIMNIEKIPTREAYMIGAKLAEQLIERYVKEEGTLPEKIAMNMISTDISRTKGEQLSMMMNLMGIRPVWNDNGKVEGLEEIPLDELKRPRIDVVVRISGVLRDAYPEAVNLMDQAVIFASSLDEPLDKNYVRRNTLKIAEALKMAEADNIERRSTIRIFGDKPGAYGAGVDLALKASAWKKEEDIAKIFTAFSGYAYGNNLNGRIANHEFIENVKDANLSYEATISRRYDILSSGFAASVEGGFKTVKEMFSDKEIKQYHGNTADKDNILVSGIKDEIEKIMEETFFNPLWNESIKERNYTGAAELMRRIQNIFDWECLSENIDDKNIDRIVDTYANDEKMREWFNQHNKYAIEEICRRFLELHERGKWKPNPEVLKKLQSIYMQIEGDMEELHENIKGEYQGGEIEILNQDDIKEWNDKLKDLNEIFHMISTDTERENTL</sequence>
<proteinExistence type="predicted"/>
<dbReference type="OrthoDB" id="9757976at2"/>
<protein>
    <submittedName>
        <fullName evidence="2">Cobaltochelatase CobN</fullName>
    </submittedName>
</protein>
<dbReference type="Pfam" id="PF02514">
    <property type="entry name" value="CobN-Mg_chel"/>
    <property type="match status" value="1"/>
</dbReference>
<evidence type="ECO:0000313" key="3">
    <source>
        <dbReference type="Proteomes" id="UP000184442"/>
    </source>
</evidence>
<dbReference type="PANTHER" id="PTHR44119:SF7">
    <property type="entry name" value="MAGNESIUM CHELATASE SUBUNIT"/>
    <property type="match status" value="1"/>
</dbReference>
<dbReference type="Proteomes" id="UP000184442">
    <property type="component" value="Unassembled WGS sequence"/>
</dbReference>
<gene>
    <name evidence="2" type="ORF">SAMN02745176_02699</name>
</gene>
<dbReference type="InterPro" id="IPR003672">
    <property type="entry name" value="CobN/Mg_chltase"/>
</dbReference>
<dbReference type="AlphaFoldDB" id="A0A1M6H8Z0"/>
<dbReference type="CDD" id="cd10150">
    <property type="entry name" value="CobN_like"/>
    <property type="match status" value="1"/>
</dbReference>
<reference evidence="2 3" key="1">
    <citation type="submission" date="2016-11" db="EMBL/GenBank/DDBJ databases">
        <authorList>
            <person name="Jaros S."/>
            <person name="Januszkiewicz K."/>
            <person name="Wedrychowicz H."/>
        </authorList>
    </citation>
    <scope>NUCLEOTIDE SEQUENCE [LARGE SCALE GENOMIC DNA]</scope>
    <source>
        <strain evidence="2 3">DSM 19022</strain>
    </source>
</reference>
<feature type="domain" description="CobN/magnesium chelatase" evidence="1">
    <location>
        <begin position="8"/>
        <end position="1049"/>
    </location>
</feature>
<organism evidence="2 3">
    <name type="scientific">Lutispora thermophila DSM 19022</name>
    <dbReference type="NCBI Taxonomy" id="1122184"/>
    <lineage>
        <taxon>Bacteria</taxon>
        <taxon>Bacillati</taxon>
        <taxon>Bacillota</taxon>
        <taxon>Clostridia</taxon>
        <taxon>Lutisporales</taxon>
        <taxon>Lutisporaceae</taxon>
        <taxon>Lutispora</taxon>
    </lineage>
</organism>
<evidence type="ECO:0000259" key="1">
    <source>
        <dbReference type="Pfam" id="PF02514"/>
    </source>
</evidence>
<keyword evidence="3" id="KW-1185">Reference proteome</keyword>
<dbReference type="RefSeq" id="WP_073026698.1">
    <property type="nucleotide sequence ID" value="NZ_FQZS01000019.1"/>
</dbReference>
<dbReference type="EMBL" id="FQZS01000019">
    <property type="protein sequence ID" value="SHJ18670.1"/>
    <property type="molecule type" value="Genomic_DNA"/>
</dbReference>
<evidence type="ECO:0000313" key="2">
    <source>
        <dbReference type="EMBL" id="SHJ18670.1"/>
    </source>
</evidence>
<dbReference type="PANTHER" id="PTHR44119">
    <property type="entry name" value="MAGNESIUM-CHELATASE SUBUNIT CHLH, CHLOROPLASTIC"/>
    <property type="match status" value="1"/>
</dbReference>
<name>A0A1M6H8Z0_9FIRM</name>
<accession>A0A1M6H8Z0</accession>
<dbReference type="STRING" id="1122184.SAMN02745176_02699"/>